<reference evidence="2 3" key="1">
    <citation type="submission" date="2015-06" db="EMBL/GenBank/DDBJ databases">
        <title>The Genome Sequence of Enterococcus durans 4EA1.</title>
        <authorList>
            <consortium name="The Broad Institute Genomics Platform"/>
            <consortium name="The Broad Institute Genome Sequencing Center for Infectious Disease"/>
            <person name="Earl A.M."/>
            <person name="Van Tyne D."/>
            <person name="Lebreton F."/>
            <person name="Saavedra J.T."/>
            <person name="Gilmore M.S."/>
            <person name="Manson Mcguire A."/>
            <person name="Clock S."/>
            <person name="Crupain M."/>
            <person name="Rangan U."/>
            <person name="Young S."/>
            <person name="Abouelleil A."/>
            <person name="Cao P."/>
            <person name="Chapman S.B."/>
            <person name="Griggs A."/>
            <person name="Priest M."/>
            <person name="Shea T."/>
            <person name="Wortman J."/>
            <person name="Nusbaum C."/>
            <person name="Birren B."/>
        </authorList>
    </citation>
    <scope>NUCLEOTIDE SEQUENCE [LARGE SCALE GENOMIC DNA]</scope>
    <source>
        <strain evidence="2 3">4EA1</strain>
    </source>
</reference>
<proteinExistence type="predicted"/>
<organism evidence="2 3">
    <name type="scientific">Enterococcus durans</name>
    <dbReference type="NCBI Taxonomy" id="53345"/>
    <lineage>
        <taxon>Bacteria</taxon>
        <taxon>Bacillati</taxon>
        <taxon>Bacillota</taxon>
        <taxon>Bacilli</taxon>
        <taxon>Lactobacillales</taxon>
        <taxon>Enterococcaceae</taxon>
        <taxon>Enterococcus</taxon>
    </lineage>
</organism>
<keyword evidence="1" id="KW-0812">Transmembrane</keyword>
<evidence type="ECO:0000256" key="1">
    <source>
        <dbReference type="SAM" id="Phobius"/>
    </source>
</evidence>
<dbReference type="EMBL" id="LEPB01000007">
    <property type="protein sequence ID" value="RCA09586.1"/>
    <property type="molecule type" value="Genomic_DNA"/>
</dbReference>
<protein>
    <submittedName>
        <fullName evidence="2">Uncharacterized protein</fullName>
    </submittedName>
</protein>
<dbReference type="Proteomes" id="UP000252797">
    <property type="component" value="Unassembled WGS sequence"/>
</dbReference>
<sequence length="67" mass="7858">MFFLHFDYFILFLYMIGLGMVLGIIAFRKNFTYLSRLQKLSVVLIAIGVTGIFLFTLIVQIMWTLNM</sequence>
<comment type="caution">
    <text evidence="2">The sequence shown here is derived from an EMBL/GenBank/DDBJ whole genome shotgun (WGS) entry which is preliminary data.</text>
</comment>
<dbReference type="AlphaFoldDB" id="A0A367CAS2"/>
<gene>
    <name evidence="2" type="ORF">EA71_02903</name>
</gene>
<evidence type="ECO:0000313" key="2">
    <source>
        <dbReference type="EMBL" id="RCA09586.1"/>
    </source>
</evidence>
<feature type="transmembrane region" description="Helical" evidence="1">
    <location>
        <begin position="6"/>
        <end position="28"/>
    </location>
</feature>
<keyword evidence="1" id="KW-0472">Membrane</keyword>
<keyword evidence="1" id="KW-1133">Transmembrane helix</keyword>
<name>A0A367CAS2_9ENTE</name>
<feature type="transmembrane region" description="Helical" evidence="1">
    <location>
        <begin position="40"/>
        <end position="63"/>
    </location>
</feature>
<evidence type="ECO:0000313" key="3">
    <source>
        <dbReference type="Proteomes" id="UP000252797"/>
    </source>
</evidence>
<accession>A0A367CAS2</accession>